<evidence type="ECO:0000313" key="2">
    <source>
        <dbReference type="Proteomes" id="UP001233999"/>
    </source>
</evidence>
<protein>
    <submittedName>
        <fullName evidence="1">Uncharacterized protein</fullName>
    </submittedName>
</protein>
<feature type="non-terminal residue" evidence="1">
    <location>
        <position position="1"/>
    </location>
</feature>
<dbReference type="Proteomes" id="UP001233999">
    <property type="component" value="Unassembled WGS sequence"/>
</dbReference>
<keyword evidence="2" id="KW-1185">Reference proteome</keyword>
<evidence type="ECO:0000313" key="1">
    <source>
        <dbReference type="EMBL" id="KAJ9597649.1"/>
    </source>
</evidence>
<feature type="non-terminal residue" evidence="1">
    <location>
        <position position="69"/>
    </location>
</feature>
<comment type="caution">
    <text evidence="1">The sequence shown here is derived from an EMBL/GenBank/DDBJ whole genome shotgun (WGS) entry which is preliminary data.</text>
</comment>
<accession>A0AAD8AEQ8</accession>
<sequence length="69" mass="7950">PSASYEKTLTGDWVQILQINSTRCDSLSEAHTEDNTSYLASQLKNRDPYKIVQIKDYILNKFRDRGLTV</sequence>
<name>A0AAD8AEQ8_DIPPU</name>
<dbReference type="EMBL" id="JASPKZ010001594">
    <property type="protein sequence ID" value="KAJ9597649.1"/>
    <property type="molecule type" value="Genomic_DNA"/>
</dbReference>
<reference evidence="1" key="2">
    <citation type="submission" date="2023-05" db="EMBL/GenBank/DDBJ databases">
        <authorList>
            <person name="Fouks B."/>
        </authorList>
    </citation>
    <scope>NUCLEOTIDE SEQUENCE</scope>
    <source>
        <strain evidence="1">Stay&amp;Tobe</strain>
        <tissue evidence="1">Testes</tissue>
    </source>
</reference>
<dbReference type="AlphaFoldDB" id="A0AAD8AEQ8"/>
<gene>
    <name evidence="1" type="ORF">L9F63_011483</name>
</gene>
<organism evidence="1 2">
    <name type="scientific">Diploptera punctata</name>
    <name type="common">Pacific beetle cockroach</name>
    <dbReference type="NCBI Taxonomy" id="6984"/>
    <lineage>
        <taxon>Eukaryota</taxon>
        <taxon>Metazoa</taxon>
        <taxon>Ecdysozoa</taxon>
        <taxon>Arthropoda</taxon>
        <taxon>Hexapoda</taxon>
        <taxon>Insecta</taxon>
        <taxon>Pterygota</taxon>
        <taxon>Neoptera</taxon>
        <taxon>Polyneoptera</taxon>
        <taxon>Dictyoptera</taxon>
        <taxon>Blattodea</taxon>
        <taxon>Blaberoidea</taxon>
        <taxon>Blaberidae</taxon>
        <taxon>Diplopterinae</taxon>
        <taxon>Diploptera</taxon>
    </lineage>
</organism>
<reference evidence="1" key="1">
    <citation type="journal article" date="2023" name="IScience">
        <title>Live-bearing cockroach genome reveals convergent evolutionary mechanisms linked to viviparity in insects and beyond.</title>
        <authorList>
            <person name="Fouks B."/>
            <person name="Harrison M.C."/>
            <person name="Mikhailova A.A."/>
            <person name="Marchal E."/>
            <person name="English S."/>
            <person name="Carruthers M."/>
            <person name="Jennings E.C."/>
            <person name="Chiamaka E.L."/>
            <person name="Frigard R.A."/>
            <person name="Pippel M."/>
            <person name="Attardo G.M."/>
            <person name="Benoit J.B."/>
            <person name="Bornberg-Bauer E."/>
            <person name="Tobe S.S."/>
        </authorList>
    </citation>
    <scope>NUCLEOTIDE SEQUENCE</scope>
    <source>
        <strain evidence="1">Stay&amp;Tobe</strain>
    </source>
</reference>
<proteinExistence type="predicted"/>